<name>A0A8S1AII5_ARCPL</name>
<evidence type="ECO:0000313" key="3">
    <source>
        <dbReference type="EMBL" id="CAB3245117.1"/>
    </source>
</evidence>
<dbReference type="OrthoDB" id="29013at2759"/>
<keyword evidence="2" id="KW-0812">Transmembrane</keyword>
<evidence type="ECO:0000313" key="4">
    <source>
        <dbReference type="Proteomes" id="UP000494256"/>
    </source>
</evidence>
<feature type="region of interest" description="Disordered" evidence="1">
    <location>
        <begin position="311"/>
        <end position="354"/>
    </location>
</feature>
<evidence type="ECO:0000256" key="1">
    <source>
        <dbReference type="SAM" id="MobiDB-lite"/>
    </source>
</evidence>
<gene>
    <name evidence="3" type="ORF">APLA_LOCUS10950</name>
</gene>
<dbReference type="InterPro" id="IPR010916">
    <property type="entry name" value="TonB_box_CS"/>
</dbReference>
<keyword evidence="2" id="KW-1133">Transmembrane helix</keyword>
<organism evidence="3 4">
    <name type="scientific">Arctia plantaginis</name>
    <name type="common">Wood tiger moth</name>
    <name type="synonym">Phalaena plantaginis</name>
    <dbReference type="NCBI Taxonomy" id="874455"/>
    <lineage>
        <taxon>Eukaryota</taxon>
        <taxon>Metazoa</taxon>
        <taxon>Ecdysozoa</taxon>
        <taxon>Arthropoda</taxon>
        <taxon>Hexapoda</taxon>
        <taxon>Insecta</taxon>
        <taxon>Pterygota</taxon>
        <taxon>Neoptera</taxon>
        <taxon>Endopterygota</taxon>
        <taxon>Lepidoptera</taxon>
        <taxon>Glossata</taxon>
        <taxon>Ditrysia</taxon>
        <taxon>Noctuoidea</taxon>
        <taxon>Erebidae</taxon>
        <taxon>Arctiinae</taxon>
        <taxon>Arctia</taxon>
    </lineage>
</organism>
<sequence length="750" mass="83897">MDNTKEPVKKLKRPKSATRYPKRTNTYVVAFALQEPSVENIPKTIAESKRIPDHGKTSNESISVTGSATFTETLSISSTNDLSHSLMVPTISEVNIDMLDGNQCSDTEKKSPETNNYQEVDNKMVDEQPQIIFKASKNIKRCKEHRQSLRKKPKSYRRVIKFKSIHFKYKNSKNVITRILEKKILKAKMNTINSEPVNTKSKVISRSRILKSLLAKENLLAGTDPMWMLDMPSLNENRTLSPNTETLCTPSVLSSYGSQNTLVNDTSFSFQSDDLYSIKTVNSVVPISSDTTPYNTDLNIAVAVGFTSLKPNNGQSESTIPSNEKSSDKGNVTSTDTMPLSGMELTSQVPSDDSANKTFTEDLILNEKYMSSETLAGLEKISSNIVSDDDTFVMGRTISDFDKSGNCSESELTSISETRPKSEYVAAKEIINHVSQKVTLLDTVVHLGLGLYPEMTPSTSSGANFDNSMDDVLCQVNKDSLTIQNQLSKNVLKKSFEIETKEIHNNISLPNEVAIKAILKDAEKSQKKTHEELKDKNLPLDMIEIWNRLSLVLDLAIKRLEETITENIIREIKKSLSSIATKNTDETDESLFKSKGIKTCDVIMSNKEVFANEENLRNENHQGHQCDLVQNHIIDQLMLKLSVEGPKTLNNSQISLKSLKKPQVIRDYFDIIKQPTDECDVEVGKGDTVTVSTATVQGPPKKYASREGFSSLISSPFYFLRENLLVITSIPTFFLILFCLYGIITLIKPW</sequence>
<reference evidence="3 4" key="1">
    <citation type="submission" date="2020-04" db="EMBL/GenBank/DDBJ databases">
        <authorList>
            <person name="Wallbank WR R."/>
            <person name="Pardo Diaz C."/>
            <person name="Kozak K."/>
            <person name="Martin S."/>
            <person name="Jiggins C."/>
            <person name="Moest M."/>
            <person name="Warren A I."/>
            <person name="Byers J.R.P. K."/>
            <person name="Montejo-Kovacevich G."/>
            <person name="Yen C E."/>
        </authorList>
    </citation>
    <scope>NUCLEOTIDE SEQUENCE [LARGE SCALE GENOMIC DNA]</scope>
</reference>
<keyword evidence="2" id="KW-0472">Membrane</keyword>
<dbReference type="EMBL" id="CADEBD010000324">
    <property type="protein sequence ID" value="CAB3245117.1"/>
    <property type="molecule type" value="Genomic_DNA"/>
</dbReference>
<dbReference type="AlphaFoldDB" id="A0A8S1AII5"/>
<accession>A0A8S1AII5</accession>
<proteinExistence type="predicted"/>
<feature type="transmembrane region" description="Helical" evidence="2">
    <location>
        <begin position="724"/>
        <end position="747"/>
    </location>
</feature>
<dbReference type="PROSITE" id="PS00430">
    <property type="entry name" value="TONB_DEPENDENT_REC_1"/>
    <property type="match status" value="1"/>
</dbReference>
<comment type="caution">
    <text evidence="3">The sequence shown here is derived from an EMBL/GenBank/DDBJ whole genome shotgun (WGS) entry which is preliminary data.</text>
</comment>
<protein>
    <submittedName>
        <fullName evidence="3">Uncharacterized protein</fullName>
    </submittedName>
</protein>
<evidence type="ECO:0000256" key="2">
    <source>
        <dbReference type="SAM" id="Phobius"/>
    </source>
</evidence>
<dbReference type="Proteomes" id="UP000494256">
    <property type="component" value="Unassembled WGS sequence"/>
</dbReference>